<dbReference type="InterPro" id="IPR016181">
    <property type="entry name" value="Acyl_CoA_acyltransferase"/>
</dbReference>
<dbReference type="GO" id="GO:0016747">
    <property type="term" value="F:acyltransferase activity, transferring groups other than amino-acyl groups"/>
    <property type="evidence" value="ECO:0007669"/>
    <property type="project" value="InterPro"/>
</dbReference>
<sequence>MITLRSSRPTDVPHLLEIWRGSVKVTHDFLLPGDFEAIDKLVANDYLPAAPLHVAVDGDDRPLAFMGMSDRHIDSLFIDPAKRGQGIGTLLVRHAREQSEGSLTVDVNEQNTQAVGFYRHLGFVETGRSALDGDGRPYPLLHMRLD</sequence>
<dbReference type="NCBIfam" id="NF007807">
    <property type="entry name" value="PRK10514.1"/>
    <property type="match status" value="1"/>
</dbReference>
<protein>
    <submittedName>
        <fullName evidence="4">Acetyltransferase</fullName>
    </submittedName>
</protein>
<gene>
    <name evidence="4" type="ORF">C5L14_04475</name>
</gene>
<reference evidence="4 5" key="1">
    <citation type="submission" date="2018-02" db="EMBL/GenBank/DDBJ databases">
        <title>Whole genome sequencing of endophytic bacterium.</title>
        <authorList>
            <person name="Eedara R."/>
            <person name="Podile A.R."/>
        </authorList>
    </citation>
    <scope>NUCLEOTIDE SEQUENCE [LARGE SCALE GENOMIC DNA]</scope>
    <source>
        <strain evidence="4 5">RP1T</strain>
    </source>
</reference>
<dbReference type="PROSITE" id="PS51186">
    <property type="entry name" value="GNAT"/>
    <property type="match status" value="1"/>
</dbReference>
<dbReference type="Gene3D" id="3.40.630.30">
    <property type="match status" value="1"/>
</dbReference>
<evidence type="ECO:0000313" key="4">
    <source>
        <dbReference type="EMBL" id="PRH88504.1"/>
    </source>
</evidence>
<dbReference type="Pfam" id="PF13673">
    <property type="entry name" value="Acetyltransf_10"/>
    <property type="match status" value="1"/>
</dbReference>
<dbReference type="OrthoDB" id="9797417at2"/>
<dbReference type="PANTHER" id="PTHR43800">
    <property type="entry name" value="PEPTIDYL-LYSINE N-ACETYLTRANSFERASE YJAB"/>
    <property type="match status" value="1"/>
</dbReference>
<evidence type="ECO:0000256" key="1">
    <source>
        <dbReference type="ARBA" id="ARBA00022679"/>
    </source>
</evidence>
<evidence type="ECO:0000256" key="2">
    <source>
        <dbReference type="ARBA" id="ARBA00023315"/>
    </source>
</evidence>
<dbReference type="AlphaFoldDB" id="A0A2S9QGN3"/>
<keyword evidence="5" id="KW-1185">Reference proteome</keyword>
<dbReference type="Proteomes" id="UP000237682">
    <property type="component" value="Unassembled WGS sequence"/>
</dbReference>
<dbReference type="SUPFAM" id="SSF55729">
    <property type="entry name" value="Acyl-CoA N-acyltransferases (Nat)"/>
    <property type="match status" value="1"/>
</dbReference>
<keyword evidence="2" id="KW-0012">Acyltransferase</keyword>
<dbReference type="CDD" id="cd04301">
    <property type="entry name" value="NAT_SF"/>
    <property type="match status" value="1"/>
</dbReference>
<evidence type="ECO:0000259" key="3">
    <source>
        <dbReference type="PROSITE" id="PS51186"/>
    </source>
</evidence>
<feature type="domain" description="N-acetyltransferase" evidence="3">
    <location>
        <begin position="2"/>
        <end position="146"/>
    </location>
</feature>
<name>A0A2S9QGN3_9HYPH</name>
<organism evidence="4 5">
    <name type="scientific">Labrys okinawensis</name>
    <dbReference type="NCBI Taxonomy" id="346911"/>
    <lineage>
        <taxon>Bacteria</taxon>
        <taxon>Pseudomonadati</taxon>
        <taxon>Pseudomonadota</taxon>
        <taxon>Alphaproteobacteria</taxon>
        <taxon>Hyphomicrobiales</taxon>
        <taxon>Xanthobacteraceae</taxon>
        <taxon>Labrys</taxon>
    </lineage>
</organism>
<dbReference type="InterPro" id="IPR000182">
    <property type="entry name" value="GNAT_dom"/>
</dbReference>
<dbReference type="EMBL" id="PUEJ01000002">
    <property type="protein sequence ID" value="PRH88504.1"/>
    <property type="molecule type" value="Genomic_DNA"/>
</dbReference>
<keyword evidence="1 4" id="KW-0808">Transferase</keyword>
<accession>A0A2S9QGN3</accession>
<dbReference type="RefSeq" id="WP_105860855.1">
    <property type="nucleotide sequence ID" value="NZ_PUEJ01000002.1"/>
</dbReference>
<comment type="caution">
    <text evidence="4">The sequence shown here is derived from an EMBL/GenBank/DDBJ whole genome shotgun (WGS) entry which is preliminary data.</text>
</comment>
<evidence type="ECO:0000313" key="5">
    <source>
        <dbReference type="Proteomes" id="UP000237682"/>
    </source>
</evidence>
<dbReference type="PANTHER" id="PTHR43800:SF1">
    <property type="entry name" value="PEPTIDYL-LYSINE N-ACETYLTRANSFERASE YJAB"/>
    <property type="match status" value="1"/>
</dbReference>
<proteinExistence type="predicted"/>